<name>A0ABW2F056_9GAMM</name>
<dbReference type="Gene3D" id="2.120.10.30">
    <property type="entry name" value="TolB, C-terminal domain"/>
    <property type="match status" value="1"/>
</dbReference>
<dbReference type="Pfam" id="PF07995">
    <property type="entry name" value="GSDH"/>
    <property type="match status" value="1"/>
</dbReference>
<dbReference type="PANTHER" id="PTHR19328">
    <property type="entry name" value="HEDGEHOG-INTERACTING PROTEIN"/>
    <property type="match status" value="1"/>
</dbReference>
<dbReference type="InterPro" id="IPR011041">
    <property type="entry name" value="Quinoprot_gluc/sorb_DH_b-prop"/>
</dbReference>
<sequence length="379" mass="40948">MMRPIRPLLALLAALVAAPAPAAEVVHERLTSDHHDFRLVRLAEGLSHPWSLAFLPDGRMLVSERGGRLWLLDDDARRALDGLPAVSARGQGGLLDLALHPDFGSDDGDSDWLYFTYSRPGPGGSASALARARLGDAGLTELTTLFVQDRYSDPGRHYGGRLAFLPDGSLVISIGDRGRDPDRAQDGGDHAGGVLRLTQEGTAPMDNPFVNEAAVLDELYSLGNRNIQGLTVDGEGRLWASEHGPRGGDELNRIEAGANYGWPEVSLGRDYVTFLPIGDDTRPGMRDPVHVFEGRFAPSGLAWVSGGAFPGWRGSLLAGGLLSERLVRLVIDGDRVVEREVLLEGEIGRIRDVRVDPDGRIYLLSDASDGGLYRLEPLE</sequence>
<keyword evidence="1" id="KW-0732">Signal</keyword>
<evidence type="ECO:0000313" key="3">
    <source>
        <dbReference type="EMBL" id="MFC7091622.1"/>
    </source>
</evidence>
<dbReference type="EMBL" id="JBHSZP010000039">
    <property type="protein sequence ID" value="MFC7091622.1"/>
    <property type="molecule type" value="Genomic_DNA"/>
</dbReference>
<protein>
    <submittedName>
        <fullName evidence="3">PQQ-dependent sugar dehydrogenase</fullName>
        <ecNumber evidence="3">1.1.5.-</ecNumber>
    </submittedName>
</protein>
<comment type="caution">
    <text evidence="3">The sequence shown here is derived from an EMBL/GenBank/DDBJ whole genome shotgun (WGS) entry which is preliminary data.</text>
</comment>
<keyword evidence="3" id="KW-0560">Oxidoreductase</keyword>
<evidence type="ECO:0000259" key="2">
    <source>
        <dbReference type="Pfam" id="PF07995"/>
    </source>
</evidence>
<feature type="signal peptide" evidence="1">
    <location>
        <begin position="1"/>
        <end position="22"/>
    </location>
</feature>
<evidence type="ECO:0000256" key="1">
    <source>
        <dbReference type="SAM" id="SignalP"/>
    </source>
</evidence>
<feature type="chain" id="PRO_5046911552" evidence="1">
    <location>
        <begin position="23"/>
        <end position="379"/>
    </location>
</feature>
<dbReference type="RefSeq" id="WP_346064305.1">
    <property type="nucleotide sequence ID" value="NZ_BAAADR010000047.1"/>
</dbReference>
<evidence type="ECO:0000313" key="4">
    <source>
        <dbReference type="Proteomes" id="UP001596411"/>
    </source>
</evidence>
<dbReference type="EC" id="1.1.5.-" evidence="3"/>
<feature type="domain" description="Glucose/Sorbosone dehydrogenase" evidence="2">
    <location>
        <begin position="46"/>
        <end position="374"/>
    </location>
</feature>
<proteinExistence type="predicted"/>
<dbReference type="InterPro" id="IPR011042">
    <property type="entry name" value="6-blade_b-propeller_TolB-like"/>
</dbReference>
<reference evidence="4" key="1">
    <citation type="journal article" date="2019" name="Int. J. Syst. Evol. Microbiol.">
        <title>The Global Catalogue of Microorganisms (GCM) 10K type strain sequencing project: providing services to taxonomists for standard genome sequencing and annotation.</title>
        <authorList>
            <consortium name="The Broad Institute Genomics Platform"/>
            <consortium name="The Broad Institute Genome Sequencing Center for Infectious Disease"/>
            <person name="Wu L."/>
            <person name="Ma J."/>
        </authorList>
    </citation>
    <scope>NUCLEOTIDE SEQUENCE [LARGE SCALE GENOMIC DNA]</scope>
    <source>
        <strain evidence="4">CGMCC 1.13666</strain>
    </source>
</reference>
<organism evidence="3 4">
    <name type="scientific">Halomonas salifodinae</name>
    <dbReference type="NCBI Taxonomy" id="438745"/>
    <lineage>
        <taxon>Bacteria</taxon>
        <taxon>Pseudomonadati</taxon>
        <taxon>Pseudomonadota</taxon>
        <taxon>Gammaproteobacteria</taxon>
        <taxon>Oceanospirillales</taxon>
        <taxon>Halomonadaceae</taxon>
        <taxon>Halomonas</taxon>
    </lineage>
</organism>
<dbReference type="SUPFAM" id="SSF50952">
    <property type="entry name" value="Soluble quinoprotein glucose dehydrogenase"/>
    <property type="match status" value="1"/>
</dbReference>
<keyword evidence="4" id="KW-1185">Reference proteome</keyword>
<dbReference type="Proteomes" id="UP001596411">
    <property type="component" value="Unassembled WGS sequence"/>
</dbReference>
<dbReference type="PANTHER" id="PTHR19328:SF75">
    <property type="entry name" value="ALDOSE SUGAR DEHYDROGENASE YLII"/>
    <property type="match status" value="1"/>
</dbReference>
<dbReference type="InterPro" id="IPR012938">
    <property type="entry name" value="Glc/Sorbosone_DH"/>
</dbReference>
<accession>A0ABW2F056</accession>
<dbReference type="GO" id="GO:0016491">
    <property type="term" value="F:oxidoreductase activity"/>
    <property type="evidence" value="ECO:0007669"/>
    <property type="project" value="UniProtKB-KW"/>
</dbReference>
<gene>
    <name evidence="3" type="ORF">ACFQH5_18940</name>
</gene>